<keyword evidence="2" id="KW-1185">Reference proteome</keyword>
<dbReference type="EMBL" id="JBFXLQ010000004">
    <property type="protein sequence ID" value="KAL2870914.1"/>
    <property type="molecule type" value="Genomic_DNA"/>
</dbReference>
<dbReference type="RefSeq" id="XP_070889893.1">
    <property type="nucleotide sequence ID" value="XM_071025579.1"/>
</dbReference>
<dbReference type="Proteomes" id="UP001610432">
    <property type="component" value="Unassembled WGS sequence"/>
</dbReference>
<dbReference type="GeneID" id="98140651"/>
<evidence type="ECO:0000313" key="2">
    <source>
        <dbReference type="Proteomes" id="UP001610432"/>
    </source>
</evidence>
<accession>A0ABR4M2R2</accession>
<name>A0ABR4M2R2_9EURO</name>
<proteinExistence type="predicted"/>
<evidence type="ECO:0000313" key="1">
    <source>
        <dbReference type="EMBL" id="KAL2870914.1"/>
    </source>
</evidence>
<organism evidence="1 2">
    <name type="scientific">Aspergillus lucknowensis</name>
    <dbReference type="NCBI Taxonomy" id="176173"/>
    <lineage>
        <taxon>Eukaryota</taxon>
        <taxon>Fungi</taxon>
        <taxon>Dikarya</taxon>
        <taxon>Ascomycota</taxon>
        <taxon>Pezizomycotina</taxon>
        <taxon>Eurotiomycetes</taxon>
        <taxon>Eurotiomycetidae</taxon>
        <taxon>Eurotiales</taxon>
        <taxon>Aspergillaceae</taxon>
        <taxon>Aspergillus</taxon>
        <taxon>Aspergillus subgen. Nidulantes</taxon>
    </lineage>
</organism>
<sequence>MLSTNRISDPVGQRVARMVLALNYETICAAPETYCPRSRQGGGRRASYVVSCITDACYARTSTKKERDNMHDYLRQGR</sequence>
<gene>
    <name evidence="1" type="ORF">BJX67DRAFT_210446</name>
</gene>
<protein>
    <submittedName>
        <fullName evidence="1">Uncharacterized protein</fullName>
    </submittedName>
</protein>
<comment type="caution">
    <text evidence="1">The sequence shown here is derived from an EMBL/GenBank/DDBJ whole genome shotgun (WGS) entry which is preliminary data.</text>
</comment>
<reference evidence="1 2" key="1">
    <citation type="submission" date="2024-07" db="EMBL/GenBank/DDBJ databases">
        <title>Section-level genome sequencing and comparative genomics of Aspergillus sections Usti and Cavernicolus.</title>
        <authorList>
            <consortium name="Lawrence Berkeley National Laboratory"/>
            <person name="Nybo J.L."/>
            <person name="Vesth T.C."/>
            <person name="Theobald S."/>
            <person name="Frisvad J.C."/>
            <person name="Larsen T.O."/>
            <person name="Kjaerboelling I."/>
            <person name="Rothschild-Mancinelli K."/>
            <person name="Lyhne E.K."/>
            <person name="Kogle M.E."/>
            <person name="Barry K."/>
            <person name="Clum A."/>
            <person name="Na H."/>
            <person name="Ledsgaard L."/>
            <person name="Lin J."/>
            <person name="Lipzen A."/>
            <person name="Kuo A."/>
            <person name="Riley R."/>
            <person name="Mondo S."/>
            <person name="Labutti K."/>
            <person name="Haridas S."/>
            <person name="Pangalinan J."/>
            <person name="Salamov A.A."/>
            <person name="Simmons B.A."/>
            <person name="Magnuson J.K."/>
            <person name="Chen J."/>
            <person name="Drula E."/>
            <person name="Henrissat B."/>
            <person name="Wiebenga A."/>
            <person name="Lubbers R.J."/>
            <person name="Gomes A.C."/>
            <person name="Macurrencykelacurrency M.R."/>
            <person name="Stajich J."/>
            <person name="Grigoriev I.V."/>
            <person name="Mortensen U.H."/>
            <person name="De Vries R.P."/>
            <person name="Baker S.E."/>
            <person name="Andersen M.R."/>
        </authorList>
    </citation>
    <scope>NUCLEOTIDE SEQUENCE [LARGE SCALE GENOMIC DNA]</scope>
    <source>
        <strain evidence="1 2">CBS 449.75</strain>
    </source>
</reference>